<keyword evidence="13" id="KW-0256">Endoplasmic reticulum</keyword>
<comment type="function">
    <text evidence="13">Catalyzes the third of the four reactions of the long-chain fatty acids elongation cycle. This endoplasmic reticulum-bound enzymatic process, allows the addition of two carbons to the chain of long- and very long-chain fatty acids/VLCFAs per cycle. This enzyme catalyzes the dehydration of the 3-hydroxyacyl-CoA intermediate into trans-2,3-enoyl-CoA, within each cycle of fatty acid elongation. Thereby, it participates to the production of VLCFAs of different chain lengths that are involved in multiple biological processes as precursors of membrane lipids and lipid mediators.</text>
</comment>
<dbReference type="GO" id="GO:0005789">
    <property type="term" value="C:endoplasmic reticulum membrane"/>
    <property type="evidence" value="ECO:0007669"/>
    <property type="project" value="UniProtKB-SubCell"/>
</dbReference>
<protein>
    <recommendedName>
        <fullName evidence="4 13">Very-long-chain (3R)-3-hydroxyacyl-CoA dehydratase</fullName>
        <ecNumber evidence="4 13">4.2.1.134</ecNumber>
    </recommendedName>
</protein>
<sequence length="214" mass="23705">MVADKTSASPAAGPRVAYLTLYNAVFAGLWASIFVSAAANLAGGRLEVFRATEERARWVQTLTLVEVLHAAVGLVKSPVGTTALQVVARTVIVWMVWFSFPESTAASVAYPALVLAWATADAIRYLYLVLNLHGKASGSLVWLRYTMFFPLYPIGIASEWWLLYSATEDAGRVSPVLPPIFYFCLCLYIPGSYTMYTYMIKQRKKTLSKREKTV</sequence>
<evidence type="ECO:0000313" key="14">
    <source>
        <dbReference type="EMBL" id="KAF6807657.1"/>
    </source>
</evidence>
<evidence type="ECO:0000256" key="13">
    <source>
        <dbReference type="RuleBase" id="RU363109"/>
    </source>
</evidence>
<keyword evidence="15" id="KW-1185">Reference proteome</keyword>
<comment type="caution">
    <text evidence="13">Lacks conserved residue(s) required for the propagation of feature annotation.</text>
</comment>
<dbReference type="EMBL" id="WIGN01000132">
    <property type="protein sequence ID" value="KAF6807657.1"/>
    <property type="molecule type" value="Genomic_DNA"/>
</dbReference>
<evidence type="ECO:0000256" key="7">
    <source>
        <dbReference type="ARBA" id="ARBA00022832"/>
    </source>
</evidence>
<keyword evidence="9 13" id="KW-0443">Lipid metabolism</keyword>
<comment type="catalytic activity">
    <reaction evidence="13">
        <text>a very-long-chain (3R)-3-hydroxyacyl-CoA = a very-long-chain (2E)-enoyl-CoA + H2O</text>
        <dbReference type="Rhea" id="RHEA:45812"/>
        <dbReference type="ChEBI" id="CHEBI:15377"/>
        <dbReference type="ChEBI" id="CHEBI:83728"/>
        <dbReference type="ChEBI" id="CHEBI:85440"/>
        <dbReference type="EC" id="4.2.1.134"/>
    </reaction>
</comment>
<dbReference type="UniPathway" id="UPA00094"/>
<evidence type="ECO:0000256" key="6">
    <source>
        <dbReference type="ARBA" id="ARBA00022692"/>
    </source>
</evidence>
<dbReference type="Pfam" id="PF04387">
    <property type="entry name" value="PTPLA"/>
    <property type="match status" value="1"/>
</dbReference>
<name>A0A8H6J6Z8_9PEZI</name>
<dbReference type="PANTHER" id="PTHR11035">
    <property type="entry name" value="VERY-LONG-CHAIN (3R)-3-HYDROXYACYL-COA DEHYDRATASE"/>
    <property type="match status" value="1"/>
</dbReference>
<reference evidence="14 15" key="1">
    <citation type="journal article" date="2020" name="Phytopathology">
        <title>Genome Sequence Resources of Colletotrichum truncatum, C. plurivorum, C. musicola, and C. sojae: Four Species Pathogenic to Soybean (Glycine max).</title>
        <authorList>
            <person name="Rogerio F."/>
            <person name="Boufleur T.R."/>
            <person name="Ciampi-Guillardi M."/>
            <person name="Sukno S.A."/>
            <person name="Thon M.R."/>
            <person name="Massola Junior N.S."/>
            <person name="Baroncelli R."/>
        </authorList>
    </citation>
    <scope>NUCLEOTIDE SEQUENCE [LARGE SCALE GENOMIC DNA]</scope>
    <source>
        <strain evidence="14 15">LFN0009</strain>
    </source>
</reference>
<evidence type="ECO:0000313" key="15">
    <source>
        <dbReference type="Proteomes" id="UP000652219"/>
    </source>
</evidence>
<keyword evidence="12 13" id="KW-0456">Lyase</keyword>
<evidence type="ECO:0000256" key="1">
    <source>
        <dbReference type="ARBA" id="ARBA00004141"/>
    </source>
</evidence>
<proteinExistence type="inferred from homology"/>
<organism evidence="14 15">
    <name type="scientific">Colletotrichum sojae</name>
    <dbReference type="NCBI Taxonomy" id="2175907"/>
    <lineage>
        <taxon>Eukaryota</taxon>
        <taxon>Fungi</taxon>
        <taxon>Dikarya</taxon>
        <taxon>Ascomycota</taxon>
        <taxon>Pezizomycotina</taxon>
        <taxon>Sordariomycetes</taxon>
        <taxon>Hypocreomycetidae</taxon>
        <taxon>Glomerellales</taxon>
        <taxon>Glomerellaceae</taxon>
        <taxon>Colletotrichum</taxon>
        <taxon>Colletotrichum orchidearum species complex</taxon>
    </lineage>
</organism>
<keyword evidence="11 13" id="KW-0275">Fatty acid biosynthesis</keyword>
<feature type="transmembrane region" description="Helical" evidence="13">
    <location>
        <begin position="20"/>
        <end position="43"/>
    </location>
</feature>
<evidence type="ECO:0000256" key="3">
    <source>
        <dbReference type="ARBA" id="ARBA00007811"/>
    </source>
</evidence>
<comment type="pathway">
    <text evidence="2 13">Lipid metabolism; fatty acid biosynthesis.</text>
</comment>
<keyword evidence="5 13" id="KW-0444">Lipid biosynthesis</keyword>
<evidence type="ECO:0000256" key="5">
    <source>
        <dbReference type="ARBA" id="ARBA00022516"/>
    </source>
</evidence>
<comment type="subcellular location">
    <subcellularLocation>
        <location evidence="13">Endoplasmic reticulum membrane</location>
        <topology evidence="13">Multi-pass membrane protein</topology>
    </subcellularLocation>
    <subcellularLocation>
        <location evidence="1">Membrane</location>
        <topology evidence="1">Multi-pass membrane protein</topology>
    </subcellularLocation>
</comment>
<dbReference type="Proteomes" id="UP000652219">
    <property type="component" value="Unassembled WGS sequence"/>
</dbReference>
<dbReference type="InterPro" id="IPR007482">
    <property type="entry name" value="Tyr_Pase-like_PTPLA"/>
</dbReference>
<evidence type="ECO:0000256" key="4">
    <source>
        <dbReference type="ARBA" id="ARBA00013122"/>
    </source>
</evidence>
<accession>A0A8H6J6Z8</accession>
<dbReference type="GO" id="GO:0042761">
    <property type="term" value="P:very long-chain fatty acid biosynthetic process"/>
    <property type="evidence" value="ECO:0007669"/>
    <property type="project" value="TreeGrafter"/>
</dbReference>
<evidence type="ECO:0000256" key="11">
    <source>
        <dbReference type="ARBA" id="ARBA00023160"/>
    </source>
</evidence>
<evidence type="ECO:0000256" key="2">
    <source>
        <dbReference type="ARBA" id="ARBA00005194"/>
    </source>
</evidence>
<evidence type="ECO:0000256" key="9">
    <source>
        <dbReference type="ARBA" id="ARBA00023098"/>
    </source>
</evidence>
<dbReference type="AlphaFoldDB" id="A0A8H6J6Z8"/>
<keyword evidence="10 13" id="KW-0472">Membrane</keyword>
<dbReference type="GO" id="GO:0030148">
    <property type="term" value="P:sphingolipid biosynthetic process"/>
    <property type="evidence" value="ECO:0007669"/>
    <property type="project" value="TreeGrafter"/>
</dbReference>
<feature type="transmembrane region" description="Helical" evidence="13">
    <location>
        <begin position="108"/>
        <end position="130"/>
    </location>
</feature>
<feature type="transmembrane region" description="Helical" evidence="13">
    <location>
        <begin position="142"/>
        <end position="164"/>
    </location>
</feature>
<comment type="caution">
    <text evidence="14">The sequence shown here is derived from an EMBL/GenBank/DDBJ whole genome shotgun (WGS) entry which is preliminary data.</text>
</comment>
<keyword evidence="6 13" id="KW-0812">Transmembrane</keyword>
<evidence type="ECO:0000256" key="12">
    <source>
        <dbReference type="ARBA" id="ARBA00023239"/>
    </source>
</evidence>
<dbReference type="GO" id="GO:0102158">
    <property type="term" value="F:very-long-chain (3R)-3-hydroxyacyl-CoA dehydratase activity"/>
    <property type="evidence" value="ECO:0007669"/>
    <property type="project" value="UniProtKB-EC"/>
</dbReference>
<dbReference type="GO" id="GO:0030497">
    <property type="term" value="P:fatty acid elongation"/>
    <property type="evidence" value="ECO:0007669"/>
    <property type="project" value="TreeGrafter"/>
</dbReference>
<keyword evidence="8 13" id="KW-1133">Transmembrane helix</keyword>
<evidence type="ECO:0000256" key="10">
    <source>
        <dbReference type="ARBA" id="ARBA00023136"/>
    </source>
</evidence>
<dbReference type="PANTHER" id="PTHR11035:SF24">
    <property type="entry name" value="VERY-LONG-CHAIN (3R)-3-HYDROXYACYL-COA DEHYDRATASE"/>
    <property type="match status" value="1"/>
</dbReference>
<comment type="similarity">
    <text evidence="3 13">Belongs to the very long-chain fatty acids dehydratase HACD family.</text>
</comment>
<feature type="transmembrane region" description="Helical" evidence="13">
    <location>
        <begin position="176"/>
        <end position="200"/>
    </location>
</feature>
<gene>
    <name evidence="14" type="ORF">CSOJ01_08021</name>
</gene>
<evidence type="ECO:0000256" key="8">
    <source>
        <dbReference type="ARBA" id="ARBA00022989"/>
    </source>
</evidence>
<keyword evidence="7 13" id="KW-0276">Fatty acid metabolism</keyword>
<dbReference type="EC" id="4.2.1.134" evidence="4 13"/>